<dbReference type="PANTHER" id="PTHR46825:SF9">
    <property type="entry name" value="BETA-LACTAMASE-RELATED DOMAIN-CONTAINING PROTEIN"/>
    <property type="match status" value="1"/>
</dbReference>
<evidence type="ECO:0000313" key="2">
    <source>
        <dbReference type="EMBL" id="SVE00278.1"/>
    </source>
</evidence>
<accession>A0A383A022</accession>
<gene>
    <name evidence="2" type="ORF">METZ01_LOCUS453132</name>
</gene>
<dbReference type="AlphaFoldDB" id="A0A383A022"/>
<reference evidence="2" key="1">
    <citation type="submission" date="2018-05" db="EMBL/GenBank/DDBJ databases">
        <authorList>
            <person name="Lanie J.A."/>
            <person name="Ng W.-L."/>
            <person name="Kazmierczak K.M."/>
            <person name="Andrzejewski T.M."/>
            <person name="Davidsen T.M."/>
            <person name="Wayne K.J."/>
            <person name="Tettelin H."/>
            <person name="Glass J.I."/>
            <person name="Rusch D."/>
            <person name="Podicherti R."/>
            <person name="Tsui H.-C.T."/>
            <person name="Winkler M.E."/>
        </authorList>
    </citation>
    <scope>NUCLEOTIDE SEQUENCE</scope>
</reference>
<name>A0A383A022_9ZZZZ</name>
<proteinExistence type="predicted"/>
<protein>
    <recommendedName>
        <fullName evidence="1">Beta-lactamase-related domain-containing protein</fullName>
    </recommendedName>
</protein>
<dbReference type="SUPFAM" id="SSF56601">
    <property type="entry name" value="beta-lactamase/transpeptidase-like"/>
    <property type="match status" value="1"/>
</dbReference>
<organism evidence="2">
    <name type="scientific">marine metagenome</name>
    <dbReference type="NCBI Taxonomy" id="408172"/>
    <lineage>
        <taxon>unclassified sequences</taxon>
        <taxon>metagenomes</taxon>
        <taxon>ecological metagenomes</taxon>
    </lineage>
</organism>
<dbReference type="Gene3D" id="3.40.710.10">
    <property type="entry name" value="DD-peptidase/beta-lactamase superfamily"/>
    <property type="match status" value="1"/>
</dbReference>
<dbReference type="InterPro" id="IPR012338">
    <property type="entry name" value="Beta-lactam/transpept-like"/>
</dbReference>
<dbReference type="Pfam" id="PF00144">
    <property type="entry name" value="Beta-lactamase"/>
    <property type="match status" value="1"/>
</dbReference>
<dbReference type="PANTHER" id="PTHR46825">
    <property type="entry name" value="D-ALANYL-D-ALANINE-CARBOXYPEPTIDASE/ENDOPEPTIDASE AMPH"/>
    <property type="match status" value="1"/>
</dbReference>
<evidence type="ECO:0000259" key="1">
    <source>
        <dbReference type="Pfam" id="PF00144"/>
    </source>
</evidence>
<sequence length="157" mass="17486">MTIDINSKTTSTIENKISCLLSQDDIPGLIIGVVKNGRLYWSNSYGYSDLTKKSIANQLTLHRIASITKTFTAIAIMQLRDIGSLELDDPLVSHVPDFAAAIPVRGTLEGVTIRRLLTHHSGLTTEHESVMWDVPQWPTHQELLKSLDKIQIVLPQD</sequence>
<dbReference type="InterPro" id="IPR001466">
    <property type="entry name" value="Beta-lactam-related"/>
</dbReference>
<feature type="non-terminal residue" evidence="2">
    <location>
        <position position="157"/>
    </location>
</feature>
<dbReference type="EMBL" id="UINC01187514">
    <property type="protein sequence ID" value="SVE00278.1"/>
    <property type="molecule type" value="Genomic_DNA"/>
</dbReference>
<feature type="domain" description="Beta-lactamase-related" evidence="1">
    <location>
        <begin position="14"/>
        <end position="151"/>
    </location>
</feature>
<dbReference type="InterPro" id="IPR050491">
    <property type="entry name" value="AmpC-like"/>
</dbReference>